<feature type="region of interest" description="Disordered" evidence="1">
    <location>
        <begin position="1"/>
        <end position="31"/>
    </location>
</feature>
<dbReference type="RefSeq" id="WP_053939482.1">
    <property type="nucleotide sequence ID" value="NZ_LAQT01000036.1"/>
</dbReference>
<evidence type="ECO:0000313" key="2">
    <source>
        <dbReference type="EMBL" id="KPC49542.1"/>
    </source>
</evidence>
<protein>
    <submittedName>
        <fullName evidence="2">Uncharacterized protein</fullName>
    </submittedName>
</protein>
<feature type="compositionally biased region" description="Basic and acidic residues" evidence="1">
    <location>
        <begin position="11"/>
        <end position="20"/>
    </location>
</feature>
<name>A0A0N0XHG7_9NEIS</name>
<accession>A0A0N0XHG7</accession>
<gene>
    <name evidence="2" type="ORF">WG78_19500</name>
</gene>
<evidence type="ECO:0000256" key="1">
    <source>
        <dbReference type="SAM" id="MobiDB-lite"/>
    </source>
</evidence>
<evidence type="ECO:0000313" key="3">
    <source>
        <dbReference type="Proteomes" id="UP000037939"/>
    </source>
</evidence>
<keyword evidence="3" id="KW-1185">Reference proteome</keyword>
<reference evidence="2 3" key="1">
    <citation type="submission" date="2015-07" db="EMBL/GenBank/DDBJ databases">
        <title>Draft genome sequence of the Amantichitinum ursilacus IGB-41, a new chitin-degrading bacterium.</title>
        <authorList>
            <person name="Kirstahler P."/>
            <person name="Guenther M."/>
            <person name="Grumaz C."/>
            <person name="Rupp S."/>
            <person name="Zibek S."/>
            <person name="Sohn K."/>
        </authorList>
    </citation>
    <scope>NUCLEOTIDE SEQUENCE [LARGE SCALE GENOMIC DNA]</scope>
    <source>
        <strain evidence="2 3">IGB-41</strain>
    </source>
</reference>
<organism evidence="2 3">
    <name type="scientific">Amantichitinum ursilacus</name>
    <dbReference type="NCBI Taxonomy" id="857265"/>
    <lineage>
        <taxon>Bacteria</taxon>
        <taxon>Pseudomonadati</taxon>
        <taxon>Pseudomonadota</taxon>
        <taxon>Betaproteobacteria</taxon>
        <taxon>Neisseriales</taxon>
        <taxon>Chitinibacteraceae</taxon>
        <taxon>Amantichitinum</taxon>
    </lineage>
</organism>
<dbReference type="AlphaFoldDB" id="A0A0N0XHG7"/>
<feature type="compositionally biased region" description="Polar residues" evidence="1">
    <location>
        <begin position="1"/>
        <end position="10"/>
    </location>
</feature>
<comment type="caution">
    <text evidence="2">The sequence shown here is derived from an EMBL/GenBank/DDBJ whole genome shotgun (WGS) entry which is preliminary data.</text>
</comment>
<sequence length="82" mass="9624">MCNRTGLTENNQHEHTDKAGDLAQEARGVKEHDDYLHDPEIGALKYIFAKLPHEKQQKFIAWMNEYIMASAVRQRLMRDKIK</sequence>
<dbReference type="EMBL" id="LAQT01000036">
    <property type="protein sequence ID" value="KPC49542.1"/>
    <property type="molecule type" value="Genomic_DNA"/>
</dbReference>
<proteinExistence type="predicted"/>
<dbReference type="Proteomes" id="UP000037939">
    <property type="component" value="Unassembled WGS sequence"/>
</dbReference>